<gene>
    <name evidence="2" type="ORF">G4P62_019308</name>
</gene>
<protein>
    <submittedName>
        <fullName evidence="2">Vegetative cell wall protein gp1-like</fullName>
    </submittedName>
</protein>
<feature type="compositionally biased region" description="Basic and acidic residues" evidence="1">
    <location>
        <begin position="109"/>
        <end position="123"/>
    </location>
</feature>
<evidence type="ECO:0000313" key="2">
    <source>
        <dbReference type="EMBL" id="KAF7199293.1"/>
    </source>
</evidence>
<name>A0A9D2XCW9_NOTFU</name>
<dbReference type="AlphaFoldDB" id="A0A9D2XCW9"/>
<evidence type="ECO:0000313" key="3">
    <source>
        <dbReference type="Proteomes" id="UP000822369"/>
    </source>
</evidence>
<comment type="caution">
    <text evidence="2">The sequence shown here is derived from an EMBL/GenBank/DDBJ whole genome shotgun (WGS) entry which is preliminary data.</text>
</comment>
<accession>A0A9D2XCW9</accession>
<feature type="compositionally biased region" description="Basic and acidic residues" evidence="1">
    <location>
        <begin position="176"/>
        <end position="190"/>
    </location>
</feature>
<feature type="compositionally biased region" description="Pro residues" evidence="1">
    <location>
        <begin position="256"/>
        <end position="268"/>
    </location>
</feature>
<feature type="compositionally biased region" description="Pro residues" evidence="1">
    <location>
        <begin position="139"/>
        <end position="156"/>
    </location>
</feature>
<reference evidence="2" key="1">
    <citation type="submission" date="2020-03" db="EMBL/GenBank/DDBJ databases">
        <title>Intra-Species Differences in Population Size shape Life History and Genome Evolution.</title>
        <authorList>
            <person name="Willemsen D."/>
            <person name="Cui R."/>
            <person name="Valenzano D.R."/>
        </authorList>
    </citation>
    <scope>NUCLEOTIDE SEQUENCE</scope>
    <source>
        <strain evidence="2">GRZ</strain>
        <tissue evidence="2">Whole</tissue>
    </source>
</reference>
<dbReference type="OMA" id="KASRSCA"/>
<dbReference type="Proteomes" id="UP000822369">
    <property type="component" value="Unassembled WGS sequence"/>
</dbReference>
<feature type="compositionally biased region" description="Low complexity" evidence="1">
    <location>
        <begin position="157"/>
        <end position="166"/>
    </location>
</feature>
<feature type="region of interest" description="Disordered" evidence="1">
    <location>
        <begin position="1"/>
        <end position="32"/>
    </location>
</feature>
<dbReference type="KEGG" id="nfu:107372691"/>
<feature type="compositionally biased region" description="Low complexity" evidence="1">
    <location>
        <begin position="276"/>
        <end position="289"/>
    </location>
</feature>
<proteinExistence type="predicted"/>
<organism evidence="2 3">
    <name type="scientific">Nothobranchius furzeri</name>
    <name type="common">Turquoise killifish</name>
    <dbReference type="NCBI Taxonomy" id="105023"/>
    <lineage>
        <taxon>Eukaryota</taxon>
        <taxon>Metazoa</taxon>
        <taxon>Chordata</taxon>
        <taxon>Craniata</taxon>
        <taxon>Vertebrata</taxon>
        <taxon>Euteleostomi</taxon>
        <taxon>Actinopterygii</taxon>
        <taxon>Neopterygii</taxon>
        <taxon>Teleostei</taxon>
        <taxon>Neoteleostei</taxon>
        <taxon>Acanthomorphata</taxon>
        <taxon>Ovalentaria</taxon>
        <taxon>Atherinomorphae</taxon>
        <taxon>Cyprinodontiformes</taxon>
        <taxon>Nothobranchiidae</taxon>
        <taxon>Nothobranchius</taxon>
    </lineage>
</organism>
<feature type="compositionally biased region" description="Low complexity" evidence="1">
    <location>
        <begin position="227"/>
        <end position="237"/>
    </location>
</feature>
<feature type="compositionally biased region" description="Low complexity" evidence="1">
    <location>
        <begin position="124"/>
        <end position="138"/>
    </location>
</feature>
<feature type="region of interest" description="Disordered" evidence="1">
    <location>
        <begin position="60"/>
        <end position="347"/>
    </location>
</feature>
<feature type="compositionally biased region" description="Pro residues" evidence="1">
    <location>
        <begin position="213"/>
        <end position="226"/>
    </location>
</feature>
<evidence type="ECO:0000256" key="1">
    <source>
        <dbReference type="SAM" id="MobiDB-lite"/>
    </source>
</evidence>
<sequence length="347" mass="37790">MVSQFDQEEDEELDAWSDEEAEPQASCRGSNTLVRKYEGVKRQLDNLRKTFRLYHRRVSRFERRTGKKITKHLPLPEEEVRPSTSRGPQQRPGGRPHAAGRHPPSSRAGEPRSGRTRQREFRRSVATPSSPVSSAPSSALPPPSRPSLPPSRPSPLPSRQSPLTSRQSCPRPSSKRAREPRSWRTREARLKPICPSPLSSPSSSSSSSASSSPLPPPSHRSPPPSRRSPSPSRRSPSPCDPSPTPPTAGLRLSPTPSLPSSPPPPPSRRPSMVKTPPVAASQSSVAPSSGRREGADSPPPKKRSRSTHHTGGSPPPEESPEESRPPRKETSRRNPASLLSGFSSRMG</sequence>
<dbReference type="EMBL" id="JAAVVJ010000093">
    <property type="protein sequence ID" value="KAF7199293.1"/>
    <property type="molecule type" value="Genomic_DNA"/>
</dbReference>
<feature type="compositionally biased region" description="Basic and acidic residues" evidence="1">
    <location>
        <begin position="321"/>
        <end position="332"/>
    </location>
</feature>
<feature type="compositionally biased region" description="Acidic residues" evidence="1">
    <location>
        <begin position="1"/>
        <end position="22"/>
    </location>
</feature>
<feature type="compositionally biased region" description="Low complexity" evidence="1">
    <location>
        <begin position="196"/>
        <end position="212"/>
    </location>
</feature>